<dbReference type="EMBL" id="JZWV01000028">
    <property type="protein sequence ID" value="KJY39161.1"/>
    <property type="molecule type" value="Genomic_DNA"/>
</dbReference>
<reference evidence="1 2" key="1">
    <citation type="submission" date="2015-02" db="EMBL/GenBank/DDBJ databases">
        <authorList>
            <person name="Ju K.-S."/>
            <person name="Doroghazi J.R."/>
            <person name="Metcalf W."/>
        </authorList>
    </citation>
    <scope>NUCLEOTIDE SEQUENCE [LARGE SCALE GENOMIC DNA]</scope>
    <source>
        <strain evidence="1 2">NRRL ISP-5550</strain>
    </source>
</reference>
<comment type="caution">
    <text evidence="1">The sequence shown here is derived from an EMBL/GenBank/DDBJ whole genome shotgun (WGS) entry which is preliminary data.</text>
</comment>
<evidence type="ECO:0000313" key="2">
    <source>
        <dbReference type="Proteomes" id="UP000033551"/>
    </source>
</evidence>
<proteinExistence type="predicted"/>
<dbReference type="RefSeq" id="WP_045945597.1">
    <property type="nucleotide sequence ID" value="NZ_JZWV01000028.1"/>
</dbReference>
<sequence length="87" mass="9332">MTVRNVVLISCCNECRCSAGTRSAARATASRMASQSTSAARTDSDTGIRWVTRCAPRSREYSPTPVTSAGRPVSSDCAHSATMFRAW</sequence>
<dbReference type="Proteomes" id="UP000033551">
    <property type="component" value="Unassembled WGS sequence"/>
</dbReference>
<gene>
    <name evidence="1" type="ORF">VR44_02080</name>
</gene>
<protein>
    <submittedName>
        <fullName evidence="1">Uncharacterized protein</fullName>
    </submittedName>
</protein>
<name>A0A0F4K1R3_9ACTN</name>
<keyword evidence="2" id="KW-1185">Reference proteome</keyword>
<accession>A0A0F4K1R3</accession>
<organism evidence="1 2">
    <name type="scientific">Streptomyces katrae</name>
    <dbReference type="NCBI Taxonomy" id="68223"/>
    <lineage>
        <taxon>Bacteria</taxon>
        <taxon>Bacillati</taxon>
        <taxon>Actinomycetota</taxon>
        <taxon>Actinomycetes</taxon>
        <taxon>Kitasatosporales</taxon>
        <taxon>Streptomycetaceae</taxon>
        <taxon>Streptomyces</taxon>
    </lineage>
</organism>
<dbReference type="AlphaFoldDB" id="A0A0F4K1R3"/>
<evidence type="ECO:0000313" key="1">
    <source>
        <dbReference type="EMBL" id="KJY39161.1"/>
    </source>
</evidence>